<gene>
    <name evidence="1" type="ORF">Q766_01725</name>
</gene>
<comment type="caution">
    <text evidence="1">The sequence shown here is derived from an EMBL/GenBank/DDBJ whole genome shotgun (WGS) entry which is preliminary data.</text>
</comment>
<protein>
    <recommendedName>
        <fullName evidence="3">Lipoprotein</fullName>
    </recommendedName>
</protein>
<evidence type="ECO:0008006" key="3">
    <source>
        <dbReference type="Google" id="ProtNLM"/>
    </source>
</evidence>
<accession>A0A0A2MQA3</accession>
<dbReference type="PROSITE" id="PS51257">
    <property type="entry name" value="PROKAR_LIPOPROTEIN"/>
    <property type="match status" value="1"/>
</dbReference>
<dbReference type="RefSeq" id="WP_026992242.1">
    <property type="nucleotide sequence ID" value="NZ_JRLY01000001.1"/>
</dbReference>
<sequence length="137" mass="15839">MKKTLLFATLLTIFLSCKNHKEEVALINSIEADTIKVADKQQPLNWKDDLLAKYVSQSDNDLIQSANKQKLNEEWLFDQEIVTDTASYLVYQIGHDVTDEGGTNPRFVTDQWVRIDTISKQLYEYDLANDSLIKWKP</sequence>
<reference evidence="1 2" key="1">
    <citation type="submission" date="2013-09" db="EMBL/GenBank/DDBJ databases">
        <authorList>
            <person name="Zeng Z."/>
            <person name="Chen C."/>
        </authorList>
    </citation>
    <scope>NUCLEOTIDE SEQUENCE [LARGE SCALE GENOMIC DNA]</scope>
    <source>
        <strain evidence="1 2">WB 4.1-42</strain>
    </source>
</reference>
<name>A0A0A2MQA3_9FLAO</name>
<dbReference type="OrthoDB" id="770741at2"/>
<dbReference type="eggNOG" id="ENOG5030R5N">
    <property type="taxonomic scope" value="Bacteria"/>
</dbReference>
<dbReference type="EMBL" id="JRLY01000001">
    <property type="protein sequence ID" value="KGO94862.1"/>
    <property type="molecule type" value="Genomic_DNA"/>
</dbReference>
<keyword evidence="2" id="KW-1185">Reference proteome</keyword>
<dbReference type="Proteomes" id="UP000030111">
    <property type="component" value="Unassembled WGS sequence"/>
</dbReference>
<organism evidence="1 2">
    <name type="scientific">Flavobacterium subsaxonicum WB 4.1-42 = DSM 21790</name>
    <dbReference type="NCBI Taxonomy" id="1121898"/>
    <lineage>
        <taxon>Bacteria</taxon>
        <taxon>Pseudomonadati</taxon>
        <taxon>Bacteroidota</taxon>
        <taxon>Flavobacteriia</taxon>
        <taxon>Flavobacteriales</taxon>
        <taxon>Flavobacteriaceae</taxon>
        <taxon>Flavobacterium</taxon>
    </lineage>
</organism>
<proteinExistence type="predicted"/>
<dbReference type="STRING" id="1121898.GCA_000422725_00818"/>
<dbReference type="AlphaFoldDB" id="A0A0A2MQA3"/>
<evidence type="ECO:0000313" key="2">
    <source>
        <dbReference type="Proteomes" id="UP000030111"/>
    </source>
</evidence>
<evidence type="ECO:0000313" key="1">
    <source>
        <dbReference type="EMBL" id="KGO94862.1"/>
    </source>
</evidence>